<keyword evidence="3" id="KW-1185">Reference proteome</keyword>
<reference evidence="2" key="2">
    <citation type="submission" date="2021-01" db="EMBL/GenBank/DDBJ databases">
        <authorList>
            <person name="Mieszkin S."/>
            <person name="Pouder E."/>
            <person name="Alain K."/>
        </authorList>
    </citation>
    <scope>NUCLEOTIDE SEQUENCE</scope>
    <source>
        <strain evidence="2">HW T2.11</strain>
    </source>
</reference>
<keyword evidence="1" id="KW-0732">Signal</keyword>
<comment type="caution">
    <text evidence="2">The sequence shown here is derived from an EMBL/GenBank/DDBJ whole genome shotgun (WGS) entry which is preliminary data.</text>
</comment>
<organism evidence="2 3">
    <name type="scientific">Acidisoma silvae</name>
    <dbReference type="NCBI Taxonomy" id="2802396"/>
    <lineage>
        <taxon>Bacteria</taxon>
        <taxon>Pseudomonadati</taxon>
        <taxon>Pseudomonadota</taxon>
        <taxon>Alphaproteobacteria</taxon>
        <taxon>Acetobacterales</taxon>
        <taxon>Acidocellaceae</taxon>
        <taxon>Acidisoma</taxon>
    </lineage>
</organism>
<dbReference type="RefSeq" id="WP_227323079.1">
    <property type="nucleotide sequence ID" value="NZ_JAESVB010000013.1"/>
</dbReference>
<dbReference type="Proteomes" id="UP000708298">
    <property type="component" value="Unassembled WGS sequence"/>
</dbReference>
<name>A0A963YW71_9PROT</name>
<reference evidence="2" key="1">
    <citation type="journal article" date="2021" name="Microorganisms">
        <title>Acidisoma silvae sp. nov. and Acidisomacellulosilytica sp. nov., Two Acidophilic Bacteria Isolated from Decaying Wood, Hydrolyzing Cellulose and Producing Poly-3-hydroxybutyrate.</title>
        <authorList>
            <person name="Mieszkin S."/>
            <person name="Pouder E."/>
            <person name="Uroz S."/>
            <person name="Simon-Colin C."/>
            <person name="Alain K."/>
        </authorList>
    </citation>
    <scope>NUCLEOTIDE SEQUENCE</scope>
    <source>
        <strain evidence="2">HW T2.11</strain>
    </source>
</reference>
<gene>
    <name evidence="2" type="ORF">ASILVAE211_19710</name>
</gene>
<proteinExistence type="predicted"/>
<dbReference type="PROSITE" id="PS51257">
    <property type="entry name" value="PROKAR_LIPOPROTEIN"/>
    <property type="match status" value="1"/>
</dbReference>
<protein>
    <submittedName>
        <fullName evidence="2">Uncharacterized protein</fullName>
    </submittedName>
</protein>
<evidence type="ECO:0000313" key="2">
    <source>
        <dbReference type="EMBL" id="MCB8877430.1"/>
    </source>
</evidence>
<accession>A0A963YW71</accession>
<feature type="signal peptide" evidence="1">
    <location>
        <begin position="1"/>
        <end position="23"/>
    </location>
</feature>
<evidence type="ECO:0000313" key="3">
    <source>
        <dbReference type="Proteomes" id="UP000708298"/>
    </source>
</evidence>
<dbReference type="EMBL" id="JAESVB010000013">
    <property type="protein sequence ID" value="MCB8877430.1"/>
    <property type="molecule type" value="Genomic_DNA"/>
</dbReference>
<feature type="chain" id="PRO_5037293425" evidence="1">
    <location>
        <begin position="24"/>
        <end position="183"/>
    </location>
</feature>
<evidence type="ECO:0000256" key="1">
    <source>
        <dbReference type="SAM" id="SignalP"/>
    </source>
</evidence>
<sequence length="183" mass="18124">MFKSIAAAAILAVSAMSASPALAQSTTTGSVGCAALAQAAANGMTARMAADQTTITQPKSVTSLSCLNNFFNGVGLNLVTNLLNPTSLLQTVEGQLCSAVQQTWNSWLGNVQCGLTITGFNLGFGGLGGGLSCPKLTFGGGGPTIGTLGGGVGTNGSGTGLYITGNGMYPTGYTALQNINGTF</sequence>
<dbReference type="AlphaFoldDB" id="A0A963YW71"/>